<evidence type="ECO:0000313" key="1">
    <source>
        <dbReference type="Proteomes" id="UP000036681"/>
    </source>
</evidence>
<keyword evidence="1" id="KW-1185">Reference proteome</keyword>
<dbReference type="AlphaFoldDB" id="A0A0M3ICT1"/>
<accession>A0A0M3ICT1</accession>
<dbReference type="WBParaSite" id="ALUE_0001572901-mRNA-1">
    <property type="protein sequence ID" value="ALUE_0001572901-mRNA-1"/>
    <property type="gene ID" value="ALUE_0001572901"/>
</dbReference>
<dbReference type="Proteomes" id="UP000036681">
    <property type="component" value="Unplaced"/>
</dbReference>
<proteinExistence type="predicted"/>
<protein>
    <submittedName>
        <fullName evidence="2">Reverse transcriptase domain-containing protein</fullName>
    </submittedName>
</protein>
<name>A0A0M3ICT1_ASCLU</name>
<reference evidence="2" key="1">
    <citation type="submission" date="2017-02" db="UniProtKB">
        <authorList>
            <consortium name="WormBaseParasite"/>
        </authorList>
    </citation>
    <scope>IDENTIFICATION</scope>
</reference>
<organism evidence="1 2">
    <name type="scientific">Ascaris lumbricoides</name>
    <name type="common">Giant roundworm</name>
    <dbReference type="NCBI Taxonomy" id="6252"/>
    <lineage>
        <taxon>Eukaryota</taxon>
        <taxon>Metazoa</taxon>
        <taxon>Ecdysozoa</taxon>
        <taxon>Nematoda</taxon>
        <taxon>Chromadorea</taxon>
        <taxon>Rhabditida</taxon>
        <taxon>Spirurina</taxon>
        <taxon>Ascaridomorpha</taxon>
        <taxon>Ascaridoidea</taxon>
        <taxon>Ascarididae</taxon>
        <taxon>Ascaris</taxon>
    </lineage>
</organism>
<sequence length="147" mass="16581">LQNQDLTNHSPRVFSGDQIRFRAISLPDGTWRAVKVSHLFADDIRIGGFHTVKLGSICRRSLEDLMALSLQQSTMYIARALAKADANQIANVATSSSQWLRSIATLSLQTLPILFEWELPRYFIEVDIVLSAYAYRLGTLRRAYLPA</sequence>
<evidence type="ECO:0000313" key="2">
    <source>
        <dbReference type="WBParaSite" id="ALUE_0001572901-mRNA-1"/>
    </source>
</evidence>